<dbReference type="OrthoDB" id="7187254at2"/>
<name>A0A4R1YTG0_9RHOB</name>
<reference evidence="2 3" key="1">
    <citation type="submission" date="2019-03" db="EMBL/GenBank/DDBJ databases">
        <title>Genomic Encyclopedia of Type Strains, Phase IV (KMG-IV): sequencing the most valuable type-strain genomes for metagenomic binning, comparative biology and taxonomic classification.</title>
        <authorList>
            <person name="Goeker M."/>
        </authorList>
    </citation>
    <scope>NUCLEOTIDE SEQUENCE [LARGE SCALE GENOMIC DNA]</scope>
    <source>
        <strain evidence="2 3">DSM 21153</strain>
    </source>
</reference>
<dbReference type="InterPro" id="IPR001345">
    <property type="entry name" value="PG/BPGM_mutase_AS"/>
</dbReference>
<gene>
    <name evidence="2" type="ORF">EV216_11588</name>
</gene>
<keyword evidence="3" id="KW-1185">Reference proteome</keyword>
<feature type="region of interest" description="Disordered" evidence="1">
    <location>
        <begin position="254"/>
        <end position="307"/>
    </location>
</feature>
<protein>
    <submittedName>
        <fullName evidence="2">Anti-sigma factor RsiW</fullName>
    </submittedName>
</protein>
<dbReference type="PROSITE" id="PS00175">
    <property type="entry name" value="PG_MUTASE"/>
    <property type="match status" value="1"/>
</dbReference>
<accession>A0A4R1YTG0</accession>
<dbReference type="AlphaFoldDB" id="A0A4R1YTG0"/>
<evidence type="ECO:0000313" key="3">
    <source>
        <dbReference type="Proteomes" id="UP000295277"/>
    </source>
</evidence>
<evidence type="ECO:0000256" key="1">
    <source>
        <dbReference type="SAM" id="MobiDB-lite"/>
    </source>
</evidence>
<comment type="caution">
    <text evidence="2">The sequence shown here is derived from an EMBL/GenBank/DDBJ whole genome shotgun (WGS) entry which is preliminary data.</text>
</comment>
<proteinExistence type="predicted"/>
<sequence>MTEPDDIDELDLLALADGGLDDDPARKTGLEANVARCPRASARLAAYRAQTVALRAAYAGALAEPVPRRLYDVLERDAKTRARPVVRSAMAGLMVAAAGLGGWLIGEAEDDPARQALLDESYRQFVLNGPEQQALARQTGPAATERAINWGDDDVAIRLAVPDLSAEGFALTAKRGLREGEDRLVVLDYTSRDGRAFSLFIAPRWTNRPGPIVEERREGVTLAYWHDGPLAASLATGLPRDQARQLAEQVRRAMRDDTTAPPPAIEPEFRPLAVPRHGEMADNLEARPAGRALDAVPRAAPAALGGN</sequence>
<dbReference type="RefSeq" id="WP_132695586.1">
    <property type="nucleotide sequence ID" value="NZ_SLVM01000015.1"/>
</dbReference>
<organism evidence="2 3">
    <name type="scientific">Rhodovulum steppense</name>
    <dbReference type="NCBI Taxonomy" id="540251"/>
    <lineage>
        <taxon>Bacteria</taxon>
        <taxon>Pseudomonadati</taxon>
        <taxon>Pseudomonadota</taxon>
        <taxon>Alphaproteobacteria</taxon>
        <taxon>Rhodobacterales</taxon>
        <taxon>Paracoccaceae</taxon>
        <taxon>Rhodovulum</taxon>
    </lineage>
</organism>
<dbReference type="GO" id="GO:0003824">
    <property type="term" value="F:catalytic activity"/>
    <property type="evidence" value="ECO:0007669"/>
    <property type="project" value="InterPro"/>
</dbReference>
<dbReference type="Proteomes" id="UP000295277">
    <property type="component" value="Unassembled WGS sequence"/>
</dbReference>
<feature type="compositionally biased region" description="Low complexity" evidence="1">
    <location>
        <begin position="291"/>
        <end position="307"/>
    </location>
</feature>
<dbReference type="EMBL" id="SLVM01000015">
    <property type="protein sequence ID" value="TCM82724.1"/>
    <property type="molecule type" value="Genomic_DNA"/>
</dbReference>
<evidence type="ECO:0000313" key="2">
    <source>
        <dbReference type="EMBL" id="TCM82724.1"/>
    </source>
</evidence>